<dbReference type="Pfam" id="PF13962">
    <property type="entry name" value="PGG"/>
    <property type="match status" value="1"/>
</dbReference>
<sequence>MNVMAFEANNSLHRARPSVRLGSLDSWNTMEEFPSGLKTREPLWKGSHMFPWLGEAMAEFGGHRPWPTPNAALQLQWEIKWYEFVLYSVPLHFSDRHNKEGKTPKDIFTETHKDLIEKGDEWVINASESSSVVETLIATVAFAASATVPGGFNADGTPSLEDQRAFNVFAISSLIALCFSVSAVVMFLAILTSRYQLTYYAKDLPKKLLVGLTLVLISIDFMLISFCAGHYIILSHQPKSQAFPIYAVAFLSIIFFSLAQFPMYFDVMWSNFKWVPQRRYIN</sequence>
<feature type="domain" description="PGG" evidence="2">
    <location>
        <begin position="121"/>
        <end position="232"/>
    </location>
</feature>
<dbReference type="GO" id="GO:0016020">
    <property type="term" value="C:membrane"/>
    <property type="evidence" value="ECO:0007669"/>
    <property type="project" value="TreeGrafter"/>
</dbReference>
<feature type="transmembrane region" description="Helical" evidence="1">
    <location>
        <begin position="245"/>
        <end position="265"/>
    </location>
</feature>
<dbReference type="PANTHER" id="PTHR24177:SF103">
    <property type="entry name" value="PGG DOMAIN-CONTAINING PROTEIN"/>
    <property type="match status" value="1"/>
</dbReference>
<dbReference type="Proteomes" id="UP001415857">
    <property type="component" value="Unassembled WGS sequence"/>
</dbReference>
<reference evidence="3 4" key="1">
    <citation type="journal article" date="2024" name="Plant J.">
        <title>Genome sequences and population genomics reveal climatic adaptation and genomic divergence between two closely related sweetgum species.</title>
        <authorList>
            <person name="Xu W.Q."/>
            <person name="Ren C.Q."/>
            <person name="Zhang X.Y."/>
            <person name="Comes H.P."/>
            <person name="Liu X.H."/>
            <person name="Li Y.G."/>
            <person name="Kettle C.J."/>
            <person name="Jalonen R."/>
            <person name="Gaisberger H."/>
            <person name="Ma Y.Z."/>
            <person name="Qiu Y.X."/>
        </authorList>
    </citation>
    <scope>NUCLEOTIDE SEQUENCE [LARGE SCALE GENOMIC DNA]</scope>
    <source>
        <strain evidence="3">Hangzhou</strain>
    </source>
</reference>
<keyword evidence="1" id="KW-0812">Transmembrane</keyword>
<feature type="transmembrane region" description="Helical" evidence="1">
    <location>
        <begin position="210"/>
        <end position="233"/>
    </location>
</feature>
<keyword evidence="1" id="KW-0472">Membrane</keyword>
<keyword evidence="4" id="KW-1185">Reference proteome</keyword>
<keyword evidence="1" id="KW-1133">Transmembrane helix</keyword>
<accession>A0AAP0RBK1</accession>
<evidence type="ECO:0000256" key="1">
    <source>
        <dbReference type="SAM" id="Phobius"/>
    </source>
</evidence>
<dbReference type="EMBL" id="JBBPBK010000012">
    <property type="protein sequence ID" value="KAK9273868.1"/>
    <property type="molecule type" value="Genomic_DNA"/>
</dbReference>
<protein>
    <recommendedName>
        <fullName evidence="2">PGG domain-containing protein</fullName>
    </recommendedName>
</protein>
<evidence type="ECO:0000259" key="2">
    <source>
        <dbReference type="Pfam" id="PF13962"/>
    </source>
</evidence>
<feature type="transmembrane region" description="Helical" evidence="1">
    <location>
        <begin position="168"/>
        <end position="190"/>
    </location>
</feature>
<name>A0AAP0RBK1_LIQFO</name>
<evidence type="ECO:0000313" key="4">
    <source>
        <dbReference type="Proteomes" id="UP001415857"/>
    </source>
</evidence>
<dbReference type="InterPro" id="IPR026961">
    <property type="entry name" value="PGG_dom"/>
</dbReference>
<dbReference type="PANTHER" id="PTHR24177">
    <property type="entry name" value="CASKIN"/>
    <property type="match status" value="1"/>
</dbReference>
<gene>
    <name evidence="3" type="ORF">L1049_018680</name>
</gene>
<proteinExistence type="predicted"/>
<organism evidence="3 4">
    <name type="scientific">Liquidambar formosana</name>
    <name type="common">Formosan gum</name>
    <dbReference type="NCBI Taxonomy" id="63359"/>
    <lineage>
        <taxon>Eukaryota</taxon>
        <taxon>Viridiplantae</taxon>
        <taxon>Streptophyta</taxon>
        <taxon>Embryophyta</taxon>
        <taxon>Tracheophyta</taxon>
        <taxon>Spermatophyta</taxon>
        <taxon>Magnoliopsida</taxon>
        <taxon>eudicotyledons</taxon>
        <taxon>Gunneridae</taxon>
        <taxon>Pentapetalae</taxon>
        <taxon>Saxifragales</taxon>
        <taxon>Altingiaceae</taxon>
        <taxon>Liquidambar</taxon>
    </lineage>
</organism>
<dbReference type="AlphaFoldDB" id="A0AAP0RBK1"/>
<evidence type="ECO:0000313" key="3">
    <source>
        <dbReference type="EMBL" id="KAK9273868.1"/>
    </source>
</evidence>
<comment type="caution">
    <text evidence="3">The sequence shown here is derived from an EMBL/GenBank/DDBJ whole genome shotgun (WGS) entry which is preliminary data.</text>
</comment>